<dbReference type="InterPro" id="IPR017907">
    <property type="entry name" value="Znf_RING_CS"/>
</dbReference>
<evidence type="ECO:0000256" key="5">
    <source>
        <dbReference type="ARBA" id="ARBA00022723"/>
    </source>
</evidence>
<evidence type="ECO:0000256" key="6">
    <source>
        <dbReference type="ARBA" id="ARBA00022771"/>
    </source>
</evidence>
<dbReference type="PANTHER" id="PTHR46076">
    <property type="entry name" value="E3 UBIQUITIN-PROTEIN LIGASE RING1 / RING 2 FAMILY MEMBER"/>
    <property type="match status" value="1"/>
</dbReference>
<dbReference type="AlphaFoldDB" id="A0A7E4VGA6"/>
<evidence type="ECO:0000256" key="3">
    <source>
        <dbReference type="ARBA" id="ARBA00012483"/>
    </source>
</evidence>
<dbReference type="InterPro" id="IPR043540">
    <property type="entry name" value="RING1/RING2"/>
</dbReference>
<dbReference type="Gene3D" id="3.30.40.10">
    <property type="entry name" value="Zinc/RING finger domain, C3HC4 (zinc finger)"/>
    <property type="match status" value="1"/>
</dbReference>
<reference evidence="12" key="2">
    <citation type="submission" date="2020-10" db="UniProtKB">
        <authorList>
            <consortium name="WormBaseParasite"/>
        </authorList>
    </citation>
    <scope>IDENTIFICATION</scope>
</reference>
<evidence type="ECO:0000256" key="7">
    <source>
        <dbReference type="ARBA" id="ARBA00022833"/>
    </source>
</evidence>
<dbReference type="SMART" id="SM00184">
    <property type="entry name" value="RING"/>
    <property type="match status" value="1"/>
</dbReference>
<dbReference type="PROSITE" id="PS00518">
    <property type="entry name" value="ZF_RING_1"/>
    <property type="match status" value="1"/>
</dbReference>
<evidence type="ECO:0000256" key="1">
    <source>
        <dbReference type="ARBA" id="ARBA00000900"/>
    </source>
</evidence>
<dbReference type="SUPFAM" id="SSF57850">
    <property type="entry name" value="RING/U-box"/>
    <property type="match status" value="1"/>
</dbReference>
<evidence type="ECO:0000313" key="11">
    <source>
        <dbReference type="Proteomes" id="UP000492821"/>
    </source>
</evidence>
<dbReference type="GO" id="GO:0016567">
    <property type="term" value="P:protein ubiquitination"/>
    <property type="evidence" value="ECO:0007669"/>
    <property type="project" value="UniProtKB-UniPathway"/>
</dbReference>
<dbReference type="GO" id="GO:0003682">
    <property type="term" value="F:chromatin binding"/>
    <property type="evidence" value="ECO:0007669"/>
    <property type="project" value="TreeGrafter"/>
</dbReference>
<keyword evidence="5" id="KW-0479">Metal-binding</keyword>
<dbReference type="GO" id="GO:0031519">
    <property type="term" value="C:PcG protein complex"/>
    <property type="evidence" value="ECO:0007669"/>
    <property type="project" value="TreeGrafter"/>
</dbReference>
<dbReference type="WBParaSite" id="Pan_g20169.t1">
    <property type="protein sequence ID" value="Pan_g20169.t1"/>
    <property type="gene ID" value="Pan_g20169"/>
</dbReference>
<dbReference type="Proteomes" id="UP000492821">
    <property type="component" value="Unassembled WGS sequence"/>
</dbReference>
<dbReference type="InterPro" id="IPR001841">
    <property type="entry name" value="Znf_RING"/>
</dbReference>
<keyword evidence="6 8" id="KW-0863">Zinc-finger</keyword>
<evidence type="ECO:0000256" key="9">
    <source>
        <dbReference type="SAM" id="MobiDB-lite"/>
    </source>
</evidence>
<dbReference type="InterPro" id="IPR013083">
    <property type="entry name" value="Znf_RING/FYVE/PHD"/>
</dbReference>
<sequence>MANLILGPTISDTVTGGRTLKLSAYDRVRKPHEAITDPKVVISIGPRTLSNELDCPVCLDLLNKTTVTKTCLHRFCSDCIVSALQHANKECPTCRTKLISKRGTRADNNFDRLIKTVWADRGVYDRMQKPAAVIKQGLVSLQESIQAGIKAQAANRRQRVTNSYALGGRRRKRPADGDDDEAEEPEEHDPGSVYDFPSEGSEEPEEMSSSAVSSDSSMLDFEDSDVSLDSNSRPNEAAILEARADLRLPPGVKAIIERAHSIIKQSINGRIPRNLYDTSTTIPDEKKKIGSLIEVEAIPTISLMTRHGLPASAVLNHYLRLSSDVPIGVLARFLPANIESMMIANGLSKEEAAKARYEIKCMFVVTPGNLMHPLGQFDTIKTAYNLSTNTSEHLLIFFDSEDYHPMA</sequence>
<comment type="catalytic activity">
    <reaction evidence="1">
        <text>S-ubiquitinyl-[E2 ubiquitin-conjugating enzyme]-L-cysteine + [acceptor protein]-L-lysine = [E2 ubiquitin-conjugating enzyme]-L-cysteine + N(6)-ubiquitinyl-[acceptor protein]-L-lysine.</text>
        <dbReference type="EC" id="2.3.2.27"/>
    </reaction>
</comment>
<dbReference type="UniPathway" id="UPA00143"/>
<organism evidence="11 12">
    <name type="scientific">Panagrellus redivivus</name>
    <name type="common">Microworm</name>
    <dbReference type="NCBI Taxonomy" id="6233"/>
    <lineage>
        <taxon>Eukaryota</taxon>
        <taxon>Metazoa</taxon>
        <taxon>Ecdysozoa</taxon>
        <taxon>Nematoda</taxon>
        <taxon>Chromadorea</taxon>
        <taxon>Rhabditida</taxon>
        <taxon>Tylenchina</taxon>
        <taxon>Panagrolaimomorpha</taxon>
        <taxon>Panagrolaimoidea</taxon>
        <taxon>Panagrolaimidae</taxon>
        <taxon>Panagrellus</taxon>
    </lineage>
</organism>
<dbReference type="PANTHER" id="PTHR46076:SF3">
    <property type="entry name" value="E3 UBIQUITIN-PROTEIN LIGASE RING1"/>
    <property type="match status" value="1"/>
</dbReference>
<reference evidence="11" key="1">
    <citation type="journal article" date="2013" name="Genetics">
        <title>The draft genome and transcriptome of Panagrellus redivivus are shaped by the harsh demands of a free-living lifestyle.</title>
        <authorList>
            <person name="Srinivasan J."/>
            <person name="Dillman A.R."/>
            <person name="Macchietto M.G."/>
            <person name="Heikkinen L."/>
            <person name="Lakso M."/>
            <person name="Fracchia K.M."/>
            <person name="Antoshechkin I."/>
            <person name="Mortazavi A."/>
            <person name="Wong G."/>
            <person name="Sternberg P.W."/>
        </authorList>
    </citation>
    <scope>NUCLEOTIDE SEQUENCE [LARGE SCALE GENOMIC DNA]</scope>
    <source>
        <strain evidence="11">MT8872</strain>
    </source>
</reference>
<dbReference type="GO" id="GO:0008270">
    <property type="term" value="F:zinc ion binding"/>
    <property type="evidence" value="ECO:0007669"/>
    <property type="project" value="UniProtKB-KW"/>
</dbReference>
<dbReference type="PROSITE" id="PS50089">
    <property type="entry name" value="ZF_RING_2"/>
    <property type="match status" value="1"/>
</dbReference>
<protein>
    <recommendedName>
        <fullName evidence="3">RING-type E3 ubiquitin transferase</fullName>
        <ecNumber evidence="3">2.3.2.27</ecNumber>
    </recommendedName>
</protein>
<evidence type="ECO:0000259" key="10">
    <source>
        <dbReference type="PROSITE" id="PS50089"/>
    </source>
</evidence>
<keyword evidence="11" id="KW-1185">Reference proteome</keyword>
<feature type="domain" description="RING-type" evidence="10">
    <location>
        <begin position="55"/>
        <end position="95"/>
    </location>
</feature>
<feature type="compositionally biased region" description="Low complexity" evidence="9">
    <location>
        <begin position="207"/>
        <end position="217"/>
    </location>
</feature>
<dbReference type="EC" id="2.3.2.27" evidence="3"/>
<evidence type="ECO:0000256" key="2">
    <source>
        <dbReference type="ARBA" id="ARBA00004906"/>
    </source>
</evidence>
<dbReference type="GO" id="GO:0000151">
    <property type="term" value="C:ubiquitin ligase complex"/>
    <property type="evidence" value="ECO:0007669"/>
    <property type="project" value="InterPro"/>
</dbReference>
<proteinExistence type="predicted"/>
<feature type="region of interest" description="Disordered" evidence="9">
    <location>
        <begin position="159"/>
        <end position="232"/>
    </location>
</feature>
<accession>A0A7E4VGA6</accession>
<evidence type="ECO:0000256" key="4">
    <source>
        <dbReference type="ARBA" id="ARBA00022679"/>
    </source>
</evidence>
<keyword evidence="4" id="KW-0808">Transferase</keyword>
<comment type="pathway">
    <text evidence="2">Protein modification; protein ubiquitination.</text>
</comment>
<evidence type="ECO:0000256" key="8">
    <source>
        <dbReference type="PROSITE-ProRule" id="PRU00175"/>
    </source>
</evidence>
<keyword evidence="7" id="KW-0862">Zinc</keyword>
<name>A0A7E4VGA6_PANRE</name>
<evidence type="ECO:0000313" key="12">
    <source>
        <dbReference type="WBParaSite" id="Pan_g20169.t1"/>
    </source>
</evidence>
<dbReference type="GO" id="GO:0061630">
    <property type="term" value="F:ubiquitin protein ligase activity"/>
    <property type="evidence" value="ECO:0007669"/>
    <property type="project" value="UniProtKB-EC"/>
</dbReference>
<dbReference type="Pfam" id="PF13923">
    <property type="entry name" value="zf-C3HC4_2"/>
    <property type="match status" value="1"/>
</dbReference>
<feature type="compositionally biased region" description="Acidic residues" evidence="9">
    <location>
        <begin position="177"/>
        <end position="187"/>
    </location>
</feature>